<keyword evidence="2" id="KW-1185">Reference proteome</keyword>
<name>A0AAN9MTD8_CANGL</name>
<sequence length="209" mass="23256">MSEAPNWKKRNYVLVGKRRKLKRRGGLFASERGKVRATWSPIRSSQLRSPGEFLAARLKSRRTPPKLVHIVIGKNEVIYSGDGVSCDFRVAMNVSKKGCRHRSIGGSGDRTQLKSEPQNLKDLRRSIAKAQVYFASSSHEAKIMTRLAITVAVSLRDVVHTAAPLSMPRLERKNPFFPTNGFVHGASSPMPMRGKNSIPAVNLFTMSKT</sequence>
<dbReference type="AlphaFoldDB" id="A0AAN9MTD8"/>
<protein>
    <submittedName>
        <fullName evidence="1">Uncharacterized protein</fullName>
    </submittedName>
</protein>
<evidence type="ECO:0000313" key="1">
    <source>
        <dbReference type="EMBL" id="KAK7360312.1"/>
    </source>
</evidence>
<organism evidence="1 2">
    <name type="scientific">Canavalia gladiata</name>
    <name type="common">Sword bean</name>
    <name type="synonym">Dolichos gladiatus</name>
    <dbReference type="NCBI Taxonomy" id="3824"/>
    <lineage>
        <taxon>Eukaryota</taxon>
        <taxon>Viridiplantae</taxon>
        <taxon>Streptophyta</taxon>
        <taxon>Embryophyta</taxon>
        <taxon>Tracheophyta</taxon>
        <taxon>Spermatophyta</taxon>
        <taxon>Magnoliopsida</taxon>
        <taxon>eudicotyledons</taxon>
        <taxon>Gunneridae</taxon>
        <taxon>Pentapetalae</taxon>
        <taxon>rosids</taxon>
        <taxon>fabids</taxon>
        <taxon>Fabales</taxon>
        <taxon>Fabaceae</taxon>
        <taxon>Papilionoideae</taxon>
        <taxon>50 kb inversion clade</taxon>
        <taxon>NPAAA clade</taxon>
        <taxon>indigoferoid/millettioid clade</taxon>
        <taxon>Phaseoleae</taxon>
        <taxon>Canavalia</taxon>
    </lineage>
</organism>
<proteinExistence type="predicted"/>
<evidence type="ECO:0000313" key="2">
    <source>
        <dbReference type="Proteomes" id="UP001367508"/>
    </source>
</evidence>
<dbReference type="EMBL" id="JAYMYQ010000001">
    <property type="protein sequence ID" value="KAK7360312.1"/>
    <property type="molecule type" value="Genomic_DNA"/>
</dbReference>
<dbReference type="Proteomes" id="UP001367508">
    <property type="component" value="Unassembled WGS sequence"/>
</dbReference>
<reference evidence="1 2" key="1">
    <citation type="submission" date="2024-01" db="EMBL/GenBank/DDBJ databases">
        <title>The genomes of 5 underutilized Papilionoideae crops provide insights into root nodulation and disease resistanc.</title>
        <authorList>
            <person name="Jiang F."/>
        </authorList>
    </citation>
    <scope>NUCLEOTIDE SEQUENCE [LARGE SCALE GENOMIC DNA]</scope>
    <source>
        <strain evidence="1">LVBAO_FW01</strain>
        <tissue evidence="1">Leaves</tissue>
    </source>
</reference>
<accession>A0AAN9MTD8</accession>
<gene>
    <name evidence="1" type="ORF">VNO77_02296</name>
</gene>
<comment type="caution">
    <text evidence="1">The sequence shown here is derived from an EMBL/GenBank/DDBJ whole genome shotgun (WGS) entry which is preliminary data.</text>
</comment>